<organism evidence="2 3">
    <name type="scientific">Calocera cornea HHB12733</name>
    <dbReference type="NCBI Taxonomy" id="1353952"/>
    <lineage>
        <taxon>Eukaryota</taxon>
        <taxon>Fungi</taxon>
        <taxon>Dikarya</taxon>
        <taxon>Basidiomycota</taxon>
        <taxon>Agaricomycotina</taxon>
        <taxon>Dacrymycetes</taxon>
        <taxon>Dacrymycetales</taxon>
        <taxon>Dacrymycetaceae</taxon>
        <taxon>Calocera</taxon>
    </lineage>
</organism>
<evidence type="ECO:0000313" key="2">
    <source>
        <dbReference type="EMBL" id="KZT54523.1"/>
    </source>
</evidence>
<dbReference type="InParanoid" id="A0A165EBS6"/>
<gene>
    <name evidence="2" type="ORF">CALCODRAFT_519330</name>
</gene>
<feature type="compositionally biased region" description="Basic and acidic residues" evidence="1">
    <location>
        <begin position="334"/>
        <end position="346"/>
    </location>
</feature>
<evidence type="ECO:0000256" key="1">
    <source>
        <dbReference type="SAM" id="MobiDB-lite"/>
    </source>
</evidence>
<feature type="region of interest" description="Disordered" evidence="1">
    <location>
        <begin position="199"/>
        <end position="424"/>
    </location>
</feature>
<feature type="compositionally biased region" description="Polar residues" evidence="1">
    <location>
        <begin position="55"/>
        <end position="82"/>
    </location>
</feature>
<dbReference type="AlphaFoldDB" id="A0A165EBS6"/>
<evidence type="ECO:0000313" key="3">
    <source>
        <dbReference type="Proteomes" id="UP000076842"/>
    </source>
</evidence>
<feature type="region of interest" description="Disordered" evidence="1">
    <location>
        <begin position="1"/>
        <end position="150"/>
    </location>
</feature>
<accession>A0A165EBS6</accession>
<reference evidence="2 3" key="1">
    <citation type="journal article" date="2016" name="Mol. Biol. Evol.">
        <title>Comparative Genomics of Early-Diverging Mushroom-Forming Fungi Provides Insights into the Origins of Lignocellulose Decay Capabilities.</title>
        <authorList>
            <person name="Nagy L.G."/>
            <person name="Riley R."/>
            <person name="Tritt A."/>
            <person name="Adam C."/>
            <person name="Daum C."/>
            <person name="Floudas D."/>
            <person name="Sun H."/>
            <person name="Yadav J.S."/>
            <person name="Pangilinan J."/>
            <person name="Larsson K.H."/>
            <person name="Matsuura K."/>
            <person name="Barry K."/>
            <person name="Labutti K."/>
            <person name="Kuo R."/>
            <person name="Ohm R.A."/>
            <person name="Bhattacharya S.S."/>
            <person name="Shirouzu T."/>
            <person name="Yoshinaga Y."/>
            <person name="Martin F.M."/>
            <person name="Grigoriev I.V."/>
            <person name="Hibbett D.S."/>
        </authorList>
    </citation>
    <scope>NUCLEOTIDE SEQUENCE [LARGE SCALE GENOMIC DNA]</scope>
    <source>
        <strain evidence="2 3">HHB12733</strain>
    </source>
</reference>
<dbReference type="EMBL" id="KV424012">
    <property type="protein sequence ID" value="KZT54523.1"/>
    <property type="molecule type" value="Genomic_DNA"/>
</dbReference>
<name>A0A165EBS6_9BASI</name>
<dbReference type="Proteomes" id="UP000076842">
    <property type="component" value="Unassembled WGS sequence"/>
</dbReference>
<sequence length="527" mass="58384">MSVSKRTATKSGQPPLGMTRMGHGPSRTASRGAIASGADDQLHQPVPTRPYATNPFASRSNTIASASGTSSKDSETTVTNIEPVSFNPLPLGAFVNSGEQATTMAHPPRSKSRAEIRSEPTHDSQSPLPTELRRAKTPAPGRAQADIRIHPASTVTARLITDFSASKPSDAPISHNAEVTVDNAEYMRAIPFQPPPPAFGWVARGQKEKARQRAPQPAPPARAQSPPTNNRSHTNDHTDNTLIAEEHGDDYIVPLSEKANGKPPLERRANDDQSREHLRESALDTRRKRGFSPVQRQSAEPPVLRTLPTDQRLRSRAVFEEDGAMGFYTDDSPNDERPSKRGRTDNRNVASNPRGSPLSALRQLSPYDEYDQQRHLRSPAPHPGPAYWDYQSQDGYDAVPEPSLPDSDRIPYPSTSPAPQPKNLYDTDVYLNQHVDKFERMKQRWCECSHEEWVQGGPELLKQFEAVLAFVKDKMQEKIDLYSNLHSNLNAHDKTLDDRDLRLQEVQGTLANGTSTIVGSRERPIVL</sequence>
<protein>
    <recommendedName>
        <fullName evidence="4">Extracellular mutant protein 11 C-terminal domain-containing protein</fullName>
    </recommendedName>
</protein>
<feature type="compositionally biased region" description="Basic and acidic residues" evidence="1">
    <location>
        <begin position="112"/>
        <end position="122"/>
    </location>
</feature>
<proteinExistence type="predicted"/>
<feature type="compositionally biased region" description="Basic and acidic residues" evidence="1">
    <location>
        <begin position="233"/>
        <end position="250"/>
    </location>
</feature>
<feature type="compositionally biased region" description="Polar residues" evidence="1">
    <location>
        <begin position="1"/>
        <end position="12"/>
    </location>
</feature>
<keyword evidence="3" id="KW-1185">Reference proteome</keyword>
<feature type="compositionally biased region" description="Basic and acidic residues" evidence="1">
    <location>
        <begin position="264"/>
        <end position="285"/>
    </location>
</feature>
<evidence type="ECO:0008006" key="4">
    <source>
        <dbReference type="Google" id="ProtNLM"/>
    </source>
</evidence>
<dbReference type="OrthoDB" id="3261714at2759"/>